<evidence type="ECO:0000313" key="3">
    <source>
        <dbReference type="Proteomes" id="UP000221165"/>
    </source>
</evidence>
<feature type="region of interest" description="Disordered" evidence="1">
    <location>
        <begin position="640"/>
        <end position="680"/>
    </location>
</feature>
<feature type="compositionally biased region" description="Low complexity" evidence="1">
    <location>
        <begin position="159"/>
        <end position="177"/>
    </location>
</feature>
<reference evidence="2 3" key="1">
    <citation type="journal article" date="2017" name="Int. J. Parasitol.">
        <title>The genome of the protozoan parasite Cystoisospora suis and a reverse vaccinology approach to identify vaccine candidates.</title>
        <authorList>
            <person name="Palmieri N."/>
            <person name="Shrestha A."/>
            <person name="Ruttkowski B."/>
            <person name="Beck T."/>
            <person name="Vogl C."/>
            <person name="Tomley F."/>
            <person name="Blake D.P."/>
            <person name="Joachim A."/>
        </authorList>
    </citation>
    <scope>NUCLEOTIDE SEQUENCE [LARGE SCALE GENOMIC DNA]</scope>
    <source>
        <strain evidence="2 3">Wien I</strain>
    </source>
</reference>
<proteinExistence type="predicted"/>
<evidence type="ECO:0000256" key="1">
    <source>
        <dbReference type="SAM" id="MobiDB-lite"/>
    </source>
</evidence>
<feature type="region of interest" description="Disordered" evidence="1">
    <location>
        <begin position="159"/>
        <end position="193"/>
    </location>
</feature>
<organism evidence="2 3">
    <name type="scientific">Cystoisospora suis</name>
    <dbReference type="NCBI Taxonomy" id="483139"/>
    <lineage>
        <taxon>Eukaryota</taxon>
        <taxon>Sar</taxon>
        <taxon>Alveolata</taxon>
        <taxon>Apicomplexa</taxon>
        <taxon>Conoidasida</taxon>
        <taxon>Coccidia</taxon>
        <taxon>Eucoccidiorida</taxon>
        <taxon>Eimeriorina</taxon>
        <taxon>Sarcocystidae</taxon>
        <taxon>Cystoisospora</taxon>
    </lineage>
</organism>
<keyword evidence="3" id="KW-1185">Reference proteome</keyword>
<comment type="caution">
    <text evidence="2">The sequence shown here is derived from an EMBL/GenBank/DDBJ whole genome shotgun (WGS) entry which is preliminary data.</text>
</comment>
<evidence type="ECO:0000313" key="2">
    <source>
        <dbReference type="EMBL" id="PHJ25147.1"/>
    </source>
</evidence>
<dbReference type="Proteomes" id="UP000221165">
    <property type="component" value="Unassembled WGS sequence"/>
</dbReference>
<dbReference type="RefSeq" id="XP_067926819.1">
    <property type="nucleotide sequence ID" value="XM_068061205.1"/>
</dbReference>
<dbReference type="OrthoDB" id="329849at2759"/>
<dbReference type="AlphaFoldDB" id="A0A2C6LAA7"/>
<name>A0A2C6LAA7_9APIC</name>
<feature type="region of interest" description="Disordered" evidence="1">
    <location>
        <begin position="1"/>
        <end position="119"/>
    </location>
</feature>
<accession>A0A2C6LAA7</accession>
<gene>
    <name evidence="2" type="ORF">CSUI_000999</name>
</gene>
<protein>
    <submittedName>
        <fullName evidence="2">Alveolin domain containing intermediate filament imc7</fullName>
    </submittedName>
</protein>
<dbReference type="EMBL" id="MIGC01000392">
    <property type="protein sequence ID" value="PHJ25147.1"/>
    <property type="molecule type" value="Genomic_DNA"/>
</dbReference>
<sequence length="680" mass="72325">MSFSVSDKPMEEMCGGAPFSKEGEEGTVSNANECESEVVAGAEGVMVTSYDNEGEEGAASGHLPDSSNSGAFEGTEGGSVPGDKQNPFNCTRVLVKPPPSLQSSGGNQKGAEAAQEGGKAIGSDEEALLVGSEAMEIQKLLEQQSPATAKRLILSATTQTTTSTRATTTTTTSSATAMKTKHLSHTPGSSPGASAVLGYQDPYADYYQSFKSTEIRQTHIAATMGTATEIETGTGEVVMVQSGAGPCCYTSDISNGAASTSLGKDVTEKFHGNNLGNYEAKVKTNENTQVAGSVAGGVLSAAAHFVKSLGGAWPQATTNNFPNHCAKGFPAQAEAGSEEVARFIPSAKVIDLPLDVVYSVPDVQTRIVNYTFECPAPGYTRLVPKVFPVDTPFIEPRFEDVNVPVVMSETFVPELQETSKVVQVPVARYVPKVVPVDVYVPRPFAIPIKPVGCRRVTKKATITPELYHQIADEMNPHLAALAQFNAKQRQVHNEVVEKSRELAARINTPPPAPTRVECRDAASGGPCFDDNGARLVHVPTDGKDMRVLEKCFNRLKNDIRTDKGGVEQCELTEDVILSVYRGLGGGRLEKFSSGSVGIPMVFRSPDTPQKLPPTMMTPAPQLPLSTPVVFQFLTDHDNNNSTIHHTSRDSSVLAGGEDETTMIDNRPDTTPMPSPIASES</sequence>
<dbReference type="VEuPathDB" id="ToxoDB:CSUI_000999"/>
<feature type="compositionally biased region" description="Low complexity" evidence="1">
    <location>
        <begin position="105"/>
        <end position="118"/>
    </location>
</feature>
<dbReference type="GeneID" id="94424416"/>